<gene>
    <name evidence="1" type="primary">Hypp3501</name>
    <name evidence="1" type="ORF">BLAG_LOCUS20226</name>
</gene>
<sequence>MALKCIGRSGSYDEAWARFDIFRVMLGSIDMDEDTCRRFPDYIERNWVIDRCLPTLVDGKRCSLLGDTWTTTNNKTERALRSIDGDALGRLVCQNVSTLMTKLTVINLDGTRAATTGLMQLWDLLGADGNTKQNHSQGCQRNLGGERSMEGCLLFLLNRFQ</sequence>
<organism evidence="1 2">
    <name type="scientific">Branchiostoma lanceolatum</name>
    <name type="common">Common lancelet</name>
    <name type="synonym">Amphioxus lanceolatum</name>
    <dbReference type="NCBI Taxonomy" id="7740"/>
    <lineage>
        <taxon>Eukaryota</taxon>
        <taxon>Metazoa</taxon>
        <taxon>Chordata</taxon>
        <taxon>Cephalochordata</taxon>
        <taxon>Leptocardii</taxon>
        <taxon>Amphioxiformes</taxon>
        <taxon>Branchiostomatidae</taxon>
        <taxon>Branchiostoma</taxon>
    </lineage>
</organism>
<dbReference type="EMBL" id="OV696691">
    <property type="protein sequence ID" value="CAH1266676.1"/>
    <property type="molecule type" value="Genomic_DNA"/>
</dbReference>
<dbReference type="Proteomes" id="UP000838412">
    <property type="component" value="Chromosome 6"/>
</dbReference>
<dbReference type="AlphaFoldDB" id="A0A8J9ZZW8"/>
<evidence type="ECO:0000313" key="2">
    <source>
        <dbReference type="Proteomes" id="UP000838412"/>
    </source>
</evidence>
<keyword evidence="2" id="KW-1185">Reference proteome</keyword>
<accession>A0A8J9ZZW8</accession>
<protein>
    <submittedName>
        <fullName evidence="1">Hypp3501 protein</fullName>
    </submittedName>
</protein>
<reference evidence="1" key="1">
    <citation type="submission" date="2022-01" db="EMBL/GenBank/DDBJ databases">
        <authorList>
            <person name="Braso-Vives M."/>
        </authorList>
    </citation>
    <scope>NUCLEOTIDE SEQUENCE</scope>
</reference>
<name>A0A8J9ZZW8_BRALA</name>
<proteinExistence type="predicted"/>
<dbReference type="OrthoDB" id="10589292at2759"/>
<evidence type="ECO:0000313" key="1">
    <source>
        <dbReference type="EMBL" id="CAH1266676.1"/>
    </source>
</evidence>